<feature type="transmembrane region" description="Helical" evidence="2">
    <location>
        <begin position="12"/>
        <end position="31"/>
    </location>
</feature>
<gene>
    <name evidence="3" type="ORF">LTR91_022315</name>
</gene>
<proteinExistence type="predicted"/>
<keyword evidence="2" id="KW-0812">Transmembrane</keyword>
<comment type="caution">
    <text evidence="3">The sequence shown here is derived from an EMBL/GenBank/DDBJ whole genome shotgun (WGS) entry which is preliminary data.</text>
</comment>
<sequence length="160" mass="17085">MDRPALPVDLAGFALCSWIPGTVMLLVKIFGRDGAQRGRPVEYGSALATILTIVQAFLLYFATVNGWGLDTDMSHSGEISRAHTVSVHGTTRSPVHVLNDRSSPSSASPSSSSRKDASESPTCLWYTSSDTTTAPHSADTCGCWAFSTYSGPVARVWPSF</sequence>
<reference evidence="3" key="1">
    <citation type="submission" date="2023-06" db="EMBL/GenBank/DDBJ databases">
        <title>Black Yeasts Isolated from many extreme environments.</title>
        <authorList>
            <person name="Coleine C."/>
            <person name="Stajich J.E."/>
            <person name="Selbmann L."/>
        </authorList>
    </citation>
    <scope>NUCLEOTIDE SEQUENCE</scope>
    <source>
        <strain evidence="3">CCFEE 5200</strain>
    </source>
</reference>
<keyword evidence="4" id="KW-1185">Reference proteome</keyword>
<name>A0AAN6H6F2_9PEZI</name>
<keyword evidence="2" id="KW-1133">Transmembrane helix</keyword>
<evidence type="ECO:0000313" key="3">
    <source>
        <dbReference type="EMBL" id="KAK0956553.1"/>
    </source>
</evidence>
<keyword evidence="2" id="KW-0472">Membrane</keyword>
<accession>A0AAN6H6F2</accession>
<evidence type="ECO:0000256" key="2">
    <source>
        <dbReference type="SAM" id="Phobius"/>
    </source>
</evidence>
<dbReference type="Proteomes" id="UP001175353">
    <property type="component" value="Unassembled WGS sequence"/>
</dbReference>
<organism evidence="3 4">
    <name type="scientific">Friedmanniomyces endolithicus</name>
    <dbReference type="NCBI Taxonomy" id="329885"/>
    <lineage>
        <taxon>Eukaryota</taxon>
        <taxon>Fungi</taxon>
        <taxon>Dikarya</taxon>
        <taxon>Ascomycota</taxon>
        <taxon>Pezizomycotina</taxon>
        <taxon>Dothideomycetes</taxon>
        <taxon>Dothideomycetidae</taxon>
        <taxon>Mycosphaerellales</taxon>
        <taxon>Teratosphaeriaceae</taxon>
        <taxon>Friedmanniomyces</taxon>
    </lineage>
</organism>
<dbReference type="EMBL" id="JAUJLE010000433">
    <property type="protein sequence ID" value="KAK0956553.1"/>
    <property type="molecule type" value="Genomic_DNA"/>
</dbReference>
<feature type="compositionally biased region" description="Low complexity" evidence="1">
    <location>
        <begin position="100"/>
        <end position="112"/>
    </location>
</feature>
<dbReference type="AlphaFoldDB" id="A0AAN6H6F2"/>
<feature type="transmembrane region" description="Helical" evidence="2">
    <location>
        <begin position="43"/>
        <end position="63"/>
    </location>
</feature>
<evidence type="ECO:0000313" key="4">
    <source>
        <dbReference type="Proteomes" id="UP001175353"/>
    </source>
</evidence>
<feature type="region of interest" description="Disordered" evidence="1">
    <location>
        <begin position="93"/>
        <end position="121"/>
    </location>
</feature>
<evidence type="ECO:0000256" key="1">
    <source>
        <dbReference type="SAM" id="MobiDB-lite"/>
    </source>
</evidence>
<protein>
    <submittedName>
        <fullName evidence="3">Uncharacterized protein</fullName>
    </submittedName>
</protein>